<accession>A0A0P0VPH0</accession>
<name>A0A0P0VPH0_ORYSJ</name>
<reference evidence="2" key="1">
    <citation type="journal article" date="2005" name="Nature">
        <title>The map-based sequence of the rice genome.</title>
        <authorList>
            <consortium name="International rice genome sequencing project (IRGSP)"/>
            <person name="Matsumoto T."/>
            <person name="Wu J."/>
            <person name="Kanamori H."/>
            <person name="Katayose Y."/>
            <person name="Fujisawa M."/>
            <person name="Namiki N."/>
            <person name="Mizuno H."/>
            <person name="Yamamoto K."/>
            <person name="Antonio B.A."/>
            <person name="Baba T."/>
            <person name="Sakata K."/>
            <person name="Nagamura Y."/>
            <person name="Aoki H."/>
            <person name="Arikawa K."/>
            <person name="Arita K."/>
            <person name="Bito T."/>
            <person name="Chiden Y."/>
            <person name="Fujitsuka N."/>
            <person name="Fukunaka R."/>
            <person name="Hamada M."/>
            <person name="Harada C."/>
            <person name="Hayashi A."/>
            <person name="Hijishita S."/>
            <person name="Honda M."/>
            <person name="Hosokawa S."/>
            <person name="Ichikawa Y."/>
            <person name="Idonuma A."/>
            <person name="Iijima M."/>
            <person name="Ikeda M."/>
            <person name="Ikeno M."/>
            <person name="Ito K."/>
            <person name="Ito S."/>
            <person name="Ito T."/>
            <person name="Ito Y."/>
            <person name="Ito Y."/>
            <person name="Iwabuchi A."/>
            <person name="Kamiya K."/>
            <person name="Karasawa W."/>
            <person name="Kurita K."/>
            <person name="Katagiri S."/>
            <person name="Kikuta A."/>
            <person name="Kobayashi H."/>
            <person name="Kobayashi N."/>
            <person name="Machita K."/>
            <person name="Maehara T."/>
            <person name="Masukawa M."/>
            <person name="Mizubayashi T."/>
            <person name="Mukai Y."/>
            <person name="Nagasaki H."/>
            <person name="Nagata Y."/>
            <person name="Naito S."/>
            <person name="Nakashima M."/>
            <person name="Nakama Y."/>
            <person name="Nakamichi Y."/>
            <person name="Nakamura M."/>
            <person name="Meguro A."/>
            <person name="Negishi M."/>
            <person name="Ohta I."/>
            <person name="Ohta T."/>
            <person name="Okamoto M."/>
            <person name="Ono N."/>
            <person name="Saji S."/>
            <person name="Sakaguchi M."/>
            <person name="Sakai K."/>
            <person name="Shibata M."/>
            <person name="Shimokawa T."/>
            <person name="Song J."/>
            <person name="Takazaki Y."/>
            <person name="Terasawa K."/>
            <person name="Tsugane M."/>
            <person name="Tsuji K."/>
            <person name="Ueda S."/>
            <person name="Waki K."/>
            <person name="Yamagata H."/>
            <person name="Yamamoto M."/>
            <person name="Yamamoto S."/>
            <person name="Yamane H."/>
            <person name="Yoshiki S."/>
            <person name="Yoshihara R."/>
            <person name="Yukawa K."/>
            <person name="Zhong H."/>
            <person name="Yano M."/>
            <person name="Yuan Q."/>
            <person name="Ouyang S."/>
            <person name="Liu J."/>
            <person name="Jones K.M."/>
            <person name="Gansberger K."/>
            <person name="Moffat K."/>
            <person name="Hill J."/>
            <person name="Bera J."/>
            <person name="Fadrosh D."/>
            <person name="Jin S."/>
            <person name="Johri S."/>
            <person name="Kim M."/>
            <person name="Overton L."/>
            <person name="Reardon M."/>
            <person name="Tsitrin T."/>
            <person name="Vuong H."/>
            <person name="Weaver B."/>
            <person name="Ciecko A."/>
            <person name="Tallon L."/>
            <person name="Jackson J."/>
            <person name="Pai G."/>
            <person name="Aken S.V."/>
            <person name="Utterback T."/>
            <person name="Reidmuller S."/>
            <person name="Feldblyum T."/>
            <person name="Hsiao J."/>
            <person name="Zismann V."/>
            <person name="Iobst S."/>
            <person name="de Vazeille A.R."/>
            <person name="Buell C.R."/>
            <person name="Ying K."/>
            <person name="Li Y."/>
            <person name="Lu T."/>
            <person name="Huang Y."/>
            <person name="Zhao Q."/>
            <person name="Feng Q."/>
            <person name="Zhang L."/>
            <person name="Zhu J."/>
            <person name="Weng Q."/>
            <person name="Mu J."/>
            <person name="Lu Y."/>
            <person name="Fan D."/>
            <person name="Liu Y."/>
            <person name="Guan J."/>
            <person name="Zhang Y."/>
            <person name="Yu S."/>
            <person name="Liu X."/>
            <person name="Zhang Y."/>
            <person name="Hong G."/>
            <person name="Han B."/>
            <person name="Choisne N."/>
            <person name="Demange N."/>
            <person name="Orjeda G."/>
            <person name="Samain S."/>
            <person name="Cattolico L."/>
            <person name="Pelletier E."/>
            <person name="Couloux A."/>
            <person name="Segurens B."/>
            <person name="Wincker P."/>
            <person name="D'Hont A."/>
            <person name="Scarpelli C."/>
            <person name="Weissenbach J."/>
            <person name="Salanoubat M."/>
            <person name="Quetier F."/>
            <person name="Yu Y."/>
            <person name="Kim H.R."/>
            <person name="Rambo T."/>
            <person name="Currie J."/>
            <person name="Collura K."/>
            <person name="Luo M."/>
            <person name="Yang T."/>
            <person name="Ammiraju J.S.S."/>
            <person name="Engler F."/>
            <person name="Soderlund C."/>
            <person name="Wing R.A."/>
            <person name="Palmer L.E."/>
            <person name="de la Bastide M."/>
            <person name="Spiegel L."/>
            <person name="Nascimento L."/>
            <person name="Zutavern T."/>
            <person name="O'Shaughnessy A."/>
            <person name="Dike S."/>
            <person name="Dedhia N."/>
            <person name="Preston R."/>
            <person name="Balija V."/>
            <person name="McCombie W.R."/>
            <person name="Chow T."/>
            <person name="Chen H."/>
            <person name="Chung M."/>
            <person name="Chen C."/>
            <person name="Shaw J."/>
            <person name="Wu H."/>
            <person name="Hsiao K."/>
            <person name="Chao Y."/>
            <person name="Chu M."/>
            <person name="Cheng C."/>
            <person name="Hour A."/>
            <person name="Lee P."/>
            <person name="Lin S."/>
            <person name="Lin Y."/>
            <person name="Liou J."/>
            <person name="Liu S."/>
            <person name="Hsing Y."/>
            <person name="Raghuvanshi S."/>
            <person name="Mohanty A."/>
            <person name="Bharti A.K."/>
            <person name="Gaur A."/>
            <person name="Gupta V."/>
            <person name="Kumar D."/>
            <person name="Ravi V."/>
            <person name="Vij S."/>
            <person name="Kapur A."/>
            <person name="Khurana P."/>
            <person name="Khurana P."/>
            <person name="Khurana J.P."/>
            <person name="Tyagi A.K."/>
            <person name="Gaikwad K."/>
            <person name="Singh A."/>
            <person name="Dalal V."/>
            <person name="Srivastava S."/>
            <person name="Dixit A."/>
            <person name="Pal A.K."/>
            <person name="Ghazi I.A."/>
            <person name="Yadav M."/>
            <person name="Pandit A."/>
            <person name="Bhargava A."/>
            <person name="Sureshbabu K."/>
            <person name="Batra K."/>
            <person name="Sharma T.R."/>
            <person name="Mohapatra T."/>
            <person name="Singh N.K."/>
            <person name="Messing J."/>
            <person name="Nelson A.B."/>
            <person name="Fuks G."/>
            <person name="Kavchok S."/>
            <person name="Keizer G."/>
            <person name="Linton E."/>
            <person name="Llaca V."/>
            <person name="Song R."/>
            <person name="Tanyolac B."/>
            <person name="Young S."/>
            <person name="Ho-Il K."/>
            <person name="Hahn J.H."/>
            <person name="Sangsakoo G."/>
            <person name="Vanavichit A."/>
            <person name="de Mattos Luiz.A.T."/>
            <person name="Zimmer P.D."/>
            <person name="Malone G."/>
            <person name="Dellagostin O."/>
            <person name="de Oliveira A.C."/>
            <person name="Bevan M."/>
            <person name="Bancroft I."/>
            <person name="Minx P."/>
            <person name="Cordum H."/>
            <person name="Wilson R."/>
            <person name="Cheng Z."/>
            <person name="Jin W."/>
            <person name="Jiang J."/>
            <person name="Leong S.A."/>
            <person name="Iwama H."/>
            <person name="Gojobori T."/>
            <person name="Itoh T."/>
            <person name="Niimura Y."/>
            <person name="Fujii Y."/>
            <person name="Habara T."/>
            <person name="Sakai H."/>
            <person name="Sato Y."/>
            <person name="Wilson G."/>
            <person name="Kumar K."/>
            <person name="McCouch S."/>
            <person name="Juretic N."/>
            <person name="Hoen D."/>
            <person name="Wright S."/>
            <person name="Bruskiewich R."/>
            <person name="Bureau T."/>
            <person name="Miyao A."/>
            <person name="Hirochika H."/>
            <person name="Nishikawa T."/>
            <person name="Kadowaki K."/>
            <person name="Sugiura M."/>
            <person name="Burr B."/>
            <person name="Sasaki T."/>
        </authorList>
    </citation>
    <scope>NUCLEOTIDE SEQUENCE [LARGE SCALE GENOMIC DNA]</scope>
    <source>
        <strain evidence="2">cv. Nipponbare</strain>
    </source>
</reference>
<reference evidence="1 2" key="2">
    <citation type="journal article" date="2013" name="Plant Cell Physiol.">
        <title>Rice Annotation Project Database (RAP-DB): an integrative and interactive database for rice genomics.</title>
        <authorList>
            <person name="Sakai H."/>
            <person name="Lee S.S."/>
            <person name="Tanaka T."/>
            <person name="Numa H."/>
            <person name="Kim J."/>
            <person name="Kawahara Y."/>
            <person name="Wakimoto H."/>
            <person name="Yang C.C."/>
            <person name="Iwamoto M."/>
            <person name="Abe T."/>
            <person name="Yamada Y."/>
            <person name="Muto A."/>
            <person name="Inokuchi H."/>
            <person name="Ikemura T."/>
            <person name="Matsumoto T."/>
            <person name="Sasaki T."/>
            <person name="Itoh T."/>
        </authorList>
    </citation>
    <scope>NUCLEOTIDE SEQUENCE [LARGE SCALE GENOMIC DNA]</scope>
    <source>
        <strain evidence="2">cv. Nipponbare</strain>
    </source>
</reference>
<dbReference type="PaxDb" id="39947-A0A0P0VPH0"/>
<gene>
    <name evidence="1" type="ordered locus">Os02g0738750</name>
    <name evidence="1" type="ORF">OSNPB_020738750</name>
</gene>
<dbReference type="FunCoup" id="A0A0P0VPH0">
    <property type="interactions" value="1"/>
</dbReference>
<protein>
    <submittedName>
        <fullName evidence="1">Os02g0738750 protein</fullName>
    </submittedName>
</protein>
<organism evidence="1 2">
    <name type="scientific">Oryza sativa subsp. japonica</name>
    <name type="common">Rice</name>
    <dbReference type="NCBI Taxonomy" id="39947"/>
    <lineage>
        <taxon>Eukaryota</taxon>
        <taxon>Viridiplantae</taxon>
        <taxon>Streptophyta</taxon>
        <taxon>Embryophyta</taxon>
        <taxon>Tracheophyta</taxon>
        <taxon>Spermatophyta</taxon>
        <taxon>Magnoliopsida</taxon>
        <taxon>Liliopsida</taxon>
        <taxon>Poales</taxon>
        <taxon>Poaceae</taxon>
        <taxon>BOP clade</taxon>
        <taxon>Oryzoideae</taxon>
        <taxon>Oryzeae</taxon>
        <taxon>Oryzinae</taxon>
        <taxon>Oryza</taxon>
        <taxon>Oryza sativa</taxon>
    </lineage>
</organism>
<dbReference type="AlphaFoldDB" id="A0A0P0VPH0"/>
<sequence length="415" mass="45414">MNKRMGKIVQPPLYNLIYLHIGRRTPRRSRHLLLLPLLPGHPVQLGEHADHGRRVVRARLRLHVVLPVVPEPVPPVRPTDDGADEDVRVGAPATEPVVEPLRAPDELLAVLVRHDGRGAVVHPVRVLGAVPDQVADPPRVGAQHVVHLRPRERRHLARARRLAARARHGAVRVVAQVVRVRREEERRVGHVLHVVPLPHVQHPARAPLHVRVRAAVRVPPQAPAHVVLRLRPVLLQRAPVPLLVLSSQQQLCGEDLDAGVLDVPAELGDGPAGATEAVGVVHDVVEVMGLAGGPVQPQCGPKELVLVPAHRRVVALHLGDTAVILPSVLVGKLEQLLGVVQEEARVVRVGLAEDDGRGGHRRRRLAGDVGARPLPVHLVRLPRRRHVLRPLPAVVIRVAVPDLQINHARWAWCAP</sequence>
<reference evidence="1 2" key="3">
    <citation type="journal article" date="2013" name="Rice">
        <title>Improvement of the Oryza sativa Nipponbare reference genome using next generation sequence and optical map data.</title>
        <authorList>
            <person name="Kawahara Y."/>
            <person name="de la Bastide M."/>
            <person name="Hamilton J.P."/>
            <person name="Kanamori H."/>
            <person name="McCombie W.R."/>
            <person name="Ouyang S."/>
            <person name="Schwartz D.C."/>
            <person name="Tanaka T."/>
            <person name="Wu J."/>
            <person name="Zhou S."/>
            <person name="Childs K.L."/>
            <person name="Davidson R.M."/>
            <person name="Lin H."/>
            <person name="Quesada-Ocampo L."/>
            <person name="Vaillancourt B."/>
            <person name="Sakai H."/>
            <person name="Lee S.S."/>
            <person name="Kim J."/>
            <person name="Numa H."/>
            <person name="Itoh T."/>
            <person name="Buell C.R."/>
            <person name="Matsumoto T."/>
        </authorList>
    </citation>
    <scope>NUCLEOTIDE SEQUENCE [LARGE SCALE GENOMIC DNA]</scope>
    <source>
        <strain evidence="2">cv. Nipponbare</strain>
    </source>
</reference>
<proteinExistence type="predicted"/>
<dbReference type="Proteomes" id="UP000059680">
    <property type="component" value="Chromosome 2"/>
</dbReference>
<keyword evidence="2" id="KW-1185">Reference proteome</keyword>
<evidence type="ECO:0000313" key="1">
    <source>
        <dbReference type="EMBL" id="BAS80828.1"/>
    </source>
</evidence>
<dbReference type="Gramene" id="Os02t0738750-00">
    <property type="protein sequence ID" value="Os02t0738750-00"/>
    <property type="gene ID" value="Os02g0738750"/>
</dbReference>
<dbReference type="EMBL" id="AP014958">
    <property type="protein sequence ID" value="BAS80828.1"/>
    <property type="molecule type" value="Genomic_DNA"/>
</dbReference>
<evidence type="ECO:0000313" key="2">
    <source>
        <dbReference type="Proteomes" id="UP000059680"/>
    </source>
</evidence>
<dbReference type="InParanoid" id="A0A0P0VPH0"/>